<feature type="compositionally biased region" description="Basic and acidic residues" evidence="1">
    <location>
        <begin position="72"/>
        <end position="84"/>
    </location>
</feature>
<evidence type="ECO:0000313" key="3">
    <source>
        <dbReference type="EMBL" id="KAF7425945.1"/>
    </source>
</evidence>
<dbReference type="RefSeq" id="XP_036629249.1">
    <property type="nucleotide sequence ID" value="XM_036777821.1"/>
</dbReference>
<protein>
    <submittedName>
        <fullName evidence="3">Uncharacterized protein</fullName>
    </submittedName>
</protein>
<sequence>MRLPSIVMAGLAWHLLETVIQAVAKPSLANYTNAATPNSRYIGQHPSWGQGYFTSADSSMGPAIYFASSDSPQHDDRSRLDETRVSSPRTNRELNSSQSSDHTITCILSGPTQPNPE</sequence>
<evidence type="ECO:0000313" key="4">
    <source>
        <dbReference type="Proteomes" id="UP000623687"/>
    </source>
</evidence>
<reference evidence="3" key="1">
    <citation type="submission" date="2019-07" db="EMBL/GenBank/DDBJ databases">
        <authorList>
            <person name="Palmer J.M."/>
        </authorList>
    </citation>
    <scope>NUCLEOTIDE SEQUENCE</scope>
    <source>
        <strain evidence="3">PC9</strain>
    </source>
</reference>
<name>A0A8H6ZNH5_PLEOS</name>
<keyword evidence="2" id="KW-0732">Signal</keyword>
<feature type="signal peptide" evidence="2">
    <location>
        <begin position="1"/>
        <end position="29"/>
    </location>
</feature>
<evidence type="ECO:0000256" key="2">
    <source>
        <dbReference type="SAM" id="SignalP"/>
    </source>
</evidence>
<dbReference type="AlphaFoldDB" id="A0A8H6ZNH5"/>
<gene>
    <name evidence="3" type="ORF">PC9H_008307</name>
</gene>
<feature type="region of interest" description="Disordered" evidence="1">
    <location>
        <begin position="64"/>
        <end position="117"/>
    </location>
</feature>
<accession>A0A8H6ZNH5</accession>
<evidence type="ECO:0000256" key="1">
    <source>
        <dbReference type="SAM" id="MobiDB-lite"/>
    </source>
</evidence>
<feature type="chain" id="PRO_5034424947" evidence="2">
    <location>
        <begin position="30"/>
        <end position="117"/>
    </location>
</feature>
<proteinExistence type="predicted"/>
<comment type="caution">
    <text evidence="3">The sequence shown here is derived from an EMBL/GenBank/DDBJ whole genome shotgun (WGS) entry which is preliminary data.</text>
</comment>
<organism evidence="3 4">
    <name type="scientific">Pleurotus ostreatus</name>
    <name type="common">Oyster mushroom</name>
    <name type="synonym">White-rot fungus</name>
    <dbReference type="NCBI Taxonomy" id="5322"/>
    <lineage>
        <taxon>Eukaryota</taxon>
        <taxon>Fungi</taxon>
        <taxon>Dikarya</taxon>
        <taxon>Basidiomycota</taxon>
        <taxon>Agaricomycotina</taxon>
        <taxon>Agaricomycetes</taxon>
        <taxon>Agaricomycetidae</taxon>
        <taxon>Agaricales</taxon>
        <taxon>Pleurotineae</taxon>
        <taxon>Pleurotaceae</taxon>
        <taxon>Pleurotus</taxon>
    </lineage>
</organism>
<feature type="compositionally biased region" description="Polar residues" evidence="1">
    <location>
        <begin position="85"/>
        <end position="103"/>
    </location>
</feature>
<dbReference type="EMBL" id="JACETU010000006">
    <property type="protein sequence ID" value="KAF7425945.1"/>
    <property type="molecule type" value="Genomic_DNA"/>
</dbReference>
<keyword evidence="4" id="KW-1185">Reference proteome</keyword>
<dbReference type="Proteomes" id="UP000623687">
    <property type="component" value="Unassembled WGS sequence"/>
</dbReference>
<dbReference type="VEuPathDB" id="FungiDB:PC9H_008307"/>
<dbReference type="GeneID" id="59378125"/>